<dbReference type="AlphaFoldDB" id="A0A5D2J4W3"/>
<comment type="catalytic activity">
    <reaction evidence="1">
        <text>[(1-&gt;4)-alpha-D-glucosyl](n) + ADP-alpha-D-glucose = [(1-&gt;4)-alpha-D-glucosyl](n+1) + ADP + H(+)</text>
        <dbReference type="Rhea" id="RHEA:18189"/>
        <dbReference type="Rhea" id="RHEA-COMP:9584"/>
        <dbReference type="Rhea" id="RHEA-COMP:9587"/>
        <dbReference type="ChEBI" id="CHEBI:15378"/>
        <dbReference type="ChEBI" id="CHEBI:15444"/>
        <dbReference type="ChEBI" id="CHEBI:57498"/>
        <dbReference type="ChEBI" id="CHEBI:456216"/>
        <dbReference type="EC" id="2.4.1.21"/>
    </reaction>
</comment>
<evidence type="ECO:0000256" key="2">
    <source>
        <dbReference type="ARBA" id="ARBA00012588"/>
    </source>
</evidence>
<proteinExistence type="predicted"/>
<gene>
    <name evidence="3" type="ORF">ES332_D10G173300v1</name>
</gene>
<name>A0A5D2J4W3_GOSTO</name>
<reference evidence="3 4" key="1">
    <citation type="submission" date="2019-07" db="EMBL/GenBank/DDBJ databases">
        <title>WGS assembly of Gossypium tomentosum.</title>
        <authorList>
            <person name="Chen Z.J."/>
            <person name="Sreedasyam A."/>
            <person name="Ando A."/>
            <person name="Song Q."/>
            <person name="De L."/>
            <person name="Hulse-Kemp A."/>
            <person name="Ding M."/>
            <person name="Ye W."/>
            <person name="Kirkbride R."/>
            <person name="Jenkins J."/>
            <person name="Plott C."/>
            <person name="Lovell J."/>
            <person name="Lin Y.-M."/>
            <person name="Vaughn R."/>
            <person name="Liu B."/>
            <person name="Li W."/>
            <person name="Simpson S."/>
            <person name="Scheffler B."/>
            <person name="Saski C."/>
            <person name="Grover C."/>
            <person name="Hu G."/>
            <person name="Conover J."/>
            <person name="Carlson J."/>
            <person name="Shu S."/>
            <person name="Boston L."/>
            <person name="Williams M."/>
            <person name="Peterson D."/>
            <person name="Mcgee K."/>
            <person name="Jones D."/>
            <person name="Wendel J."/>
            <person name="Stelly D."/>
            <person name="Grimwood J."/>
            <person name="Schmutz J."/>
        </authorList>
    </citation>
    <scope>NUCLEOTIDE SEQUENCE [LARGE SCALE GENOMIC DNA]</scope>
    <source>
        <strain evidence="3">7179.01</strain>
    </source>
</reference>
<dbReference type="Gene3D" id="3.40.50.2000">
    <property type="entry name" value="Glycogen Phosphorylase B"/>
    <property type="match status" value="1"/>
</dbReference>
<evidence type="ECO:0000256" key="1">
    <source>
        <dbReference type="ARBA" id="ARBA00001478"/>
    </source>
</evidence>
<keyword evidence="4" id="KW-1185">Reference proteome</keyword>
<sequence length="151" mass="17032">MGILNGINTDAWNPASDNFLKVQYSANDMQGKAENKAAMRRDLVLSSADDQWPVVGCITRLVPQKGVHLIKHAIYRTLEMGNQFELLGSCPVPHIQISWSVFQIIQMSNSLGLIYRIVLSLTTLKTRRGATATEPSRYFFQWLELLLLVII</sequence>
<dbReference type="SUPFAM" id="SSF53756">
    <property type="entry name" value="UDP-Glycosyltransferase/glycogen phosphorylase"/>
    <property type="match status" value="1"/>
</dbReference>
<evidence type="ECO:0000313" key="4">
    <source>
        <dbReference type="Proteomes" id="UP000322667"/>
    </source>
</evidence>
<dbReference type="PANTHER" id="PTHR46083">
    <property type="match status" value="1"/>
</dbReference>
<protein>
    <recommendedName>
        <fullName evidence="2">starch synthase</fullName>
        <ecNumber evidence="2">2.4.1.21</ecNumber>
    </recommendedName>
</protein>
<organism evidence="3 4">
    <name type="scientific">Gossypium tomentosum</name>
    <name type="common">Hawaiian cotton</name>
    <name type="synonym">Gossypium sandvicense</name>
    <dbReference type="NCBI Taxonomy" id="34277"/>
    <lineage>
        <taxon>Eukaryota</taxon>
        <taxon>Viridiplantae</taxon>
        <taxon>Streptophyta</taxon>
        <taxon>Embryophyta</taxon>
        <taxon>Tracheophyta</taxon>
        <taxon>Spermatophyta</taxon>
        <taxon>Magnoliopsida</taxon>
        <taxon>eudicotyledons</taxon>
        <taxon>Gunneridae</taxon>
        <taxon>Pentapetalae</taxon>
        <taxon>rosids</taxon>
        <taxon>malvids</taxon>
        <taxon>Malvales</taxon>
        <taxon>Malvaceae</taxon>
        <taxon>Malvoideae</taxon>
        <taxon>Gossypium</taxon>
    </lineage>
</organism>
<dbReference type="EMBL" id="CM017632">
    <property type="protein sequence ID" value="TYH49978.1"/>
    <property type="molecule type" value="Genomic_DNA"/>
</dbReference>
<dbReference type="Proteomes" id="UP000322667">
    <property type="component" value="Chromosome D10"/>
</dbReference>
<dbReference type="EC" id="2.4.1.21" evidence="2"/>
<accession>A0A5D2J4W3</accession>
<dbReference type="PANTHER" id="PTHR46083:SF2">
    <property type="entry name" value="STARCH SYNTHASE 4, CHLOROPLASTIC_AMYLOPLASTIC-RELATED"/>
    <property type="match status" value="1"/>
</dbReference>
<evidence type="ECO:0000313" key="3">
    <source>
        <dbReference type="EMBL" id="TYH49978.1"/>
    </source>
</evidence>
<dbReference type="GO" id="GO:0009011">
    <property type="term" value="F:alpha-1,4-glucan glucosyltransferase (ADP-glucose donor) activity"/>
    <property type="evidence" value="ECO:0007669"/>
    <property type="project" value="UniProtKB-EC"/>
</dbReference>